<dbReference type="SMART" id="SM00495">
    <property type="entry name" value="ChtBD3"/>
    <property type="match status" value="1"/>
</dbReference>
<dbReference type="Proteomes" id="UP000305222">
    <property type="component" value="Unassembled WGS sequence"/>
</dbReference>
<dbReference type="Gene3D" id="2.60.40.10">
    <property type="entry name" value="Immunoglobulins"/>
    <property type="match status" value="1"/>
</dbReference>
<dbReference type="InterPro" id="IPR003610">
    <property type="entry name" value="CBM5/12"/>
</dbReference>
<dbReference type="GO" id="GO:0005576">
    <property type="term" value="C:extracellular region"/>
    <property type="evidence" value="ECO:0007669"/>
    <property type="project" value="InterPro"/>
</dbReference>
<protein>
    <submittedName>
        <fullName evidence="4">Chitin-binding protein</fullName>
    </submittedName>
</protein>
<dbReference type="Gene3D" id="2.10.10.20">
    <property type="entry name" value="Carbohydrate-binding module superfamily 5/12"/>
    <property type="match status" value="1"/>
</dbReference>
<dbReference type="SUPFAM" id="SSF49265">
    <property type="entry name" value="Fibronectin type III"/>
    <property type="match status" value="1"/>
</dbReference>
<evidence type="ECO:0000313" key="4">
    <source>
        <dbReference type="EMBL" id="TKI81020.1"/>
    </source>
</evidence>
<reference evidence="4 5" key="1">
    <citation type="journal article" date="2019" name="Environ. Microbiol.">
        <title>An active ?-lactamase is a part of an orchestrated cell wall stress resistance network of Bacillus subtilis and related rhizosphere species.</title>
        <authorList>
            <person name="Bucher T."/>
            <person name="Keren-Paz A."/>
            <person name="Hausser J."/>
            <person name="Olender T."/>
            <person name="Cytryn E."/>
            <person name="Kolodkin-Gal I."/>
        </authorList>
    </citation>
    <scope>NUCLEOTIDE SEQUENCE [LARGE SCALE GENOMIC DNA]</scope>
    <source>
        <strain evidence="4 5">I5</strain>
    </source>
</reference>
<evidence type="ECO:0000259" key="3">
    <source>
        <dbReference type="PROSITE" id="PS50853"/>
    </source>
</evidence>
<keyword evidence="1" id="KW-0378">Hydrolase</keyword>
<dbReference type="SUPFAM" id="SSF51055">
    <property type="entry name" value="Carbohydrate binding domain"/>
    <property type="match status" value="1"/>
</dbReference>
<dbReference type="InterPro" id="IPR003961">
    <property type="entry name" value="FN3_dom"/>
</dbReference>
<keyword evidence="2" id="KW-0119">Carbohydrate metabolism</keyword>
<feature type="non-terminal residue" evidence="4">
    <location>
        <position position="1"/>
    </location>
</feature>
<dbReference type="CDD" id="cd12215">
    <property type="entry name" value="ChiC_BD"/>
    <property type="match status" value="1"/>
</dbReference>
<dbReference type="GO" id="GO:0000272">
    <property type="term" value="P:polysaccharide catabolic process"/>
    <property type="evidence" value="ECO:0007669"/>
    <property type="project" value="UniProtKB-KW"/>
</dbReference>
<dbReference type="InterPro" id="IPR036573">
    <property type="entry name" value="CBM_sf_5/12"/>
</dbReference>
<keyword evidence="2" id="KW-0624">Polysaccharide degradation</keyword>
<gene>
    <name evidence="4" type="ORF">FC699_34325</name>
</gene>
<dbReference type="AlphaFoldDB" id="A0A4U3A2M4"/>
<accession>A0A4U3A2M4</accession>
<sequence>DHYIVYRESFGVMNKIGTTANTSFMDKELKANTSYKYVVTAVDLAGNESSRSDVLNVITKSEDSTYEKWDARKAYTKGDRVVHEGKVYEAVQNYQGNGDTNWIFALSLWKPVLNK</sequence>
<dbReference type="GO" id="GO:0030246">
    <property type="term" value="F:carbohydrate binding"/>
    <property type="evidence" value="ECO:0007669"/>
    <property type="project" value="InterPro"/>
</dbReference>
<evidence type="ECO:0000256" key="1">
    <source>
        <dbReference type="ARBA" id="ARBA00022801"/>
    </source>
</evidence>
<name>A0A4U3A2M4_9BACI</name>
<feature type="domain" description="Fibronectin type-III" evidence="3">
    <location>
        <begin position="1"/>
        <end position="62"/>
    </location>
</feature>
<dbReference type="InterPro" id="IPR036116">
    <property type="entry name" value="FN3_sf"/>
</dbReference>
<dbReference type="InterPro" id="IPR013783">
    <property type="entry name" value="Ig-like_fold"/>
</dbReference>
<dbReference type="Pfam" id="PF02839">
    <property type="entry name" value="CBM_5_12"/>
    <property type="match status" value="1"/>
</dbReference>
<dbReference type="EMBL" id="SZON01003264">
    <property type="protein sequence ID" value="TKI81020.1"/>
    <property type="molecule type" value="Genomic_DNA"/>
</dbReference>
<proteinExistence type="predicted"/>
<dbReference type="GO" id="GO:0004553">
    <property type="term" value="F:hydrolase activity, hydrolyzing O-glycosyl compounds"/>
    <property type="evidence" value="ECO:0007669"/>
    <property type="project" value="InterPro"/>
</dbReference>
<dbReference type="PROSITE" id="PS50853">
    <property type="entry name" value="FN3"/>
    <property type="match status" value="1"/>
</dbReference>
<evidence type="ECO:0000313" key="5">
    <source>
        <dbReference type="Proteomes" id="UP000305222"/>
    </source>
</evidence>
<organism evidence="4 5">
    <name type="scientific">Bacillus wiedmannii</name>
    <dbReference type="NCBI Taxonomy" id="1890302"/>
    <lineage>
        <taxon>Bacteria</taxon>
        <taxon>Bacillati</taxon>
        <taxon>Bacillota</taxon>
        <taxon>Bacilli</taxon>
        <taxon>Bacillales</taxon>
        <taxon>Bacillaceae</taxon>
        <taxon>Bacillus</taxon>
        <taxon>Bacillus cereus group</taxon>
    </lineage>
</organism>
<evidence type="ECO:0000256" key="2">
    <source>
        <dbReference type="ARBA" id="ARBA00023326"/>
    </source>
</evidence>
<comment type="caution">
    <text evidence="4">The sequence shown here is derived from an EMBL/GenBank/DDBJ whole genome shotgun (WGS) entry which is preliminary data.</text>
</comment>